<name>A0AAN8Q7F8_PATCE</name>
<organism evidence="2 3">
    <name type="scientific">Patella caerulea</name>
    <name type="common">Rayed Mediterranean limpet</name>
    <dbReference type="NCBI Taxonomy" id="87958"/>
    <lineage>
        <taxon>Eukaryota</taxon>
        <taxon>Metazoa</taxon>
        <taxon>Spiralia</taxon>
        <taxon>Lophotrochozoa</taxon>
        <taxon>Mollusca</taxon>
        <taxon>Gastropoda</taxon>
        <taxon>Patellogastropoda</taxon>
        <taxon>Patelloidea</taxon>
        <taxon>Patellidae</taxon>
        <taxon>Patella</taxon>
    </lineage>
</organism>
<reference evidence="2 3" key="1">
    <citation type="submission" date="2024-01" db="EMBL/GenBank/DDBJ databases">
        <title>The genome of the rayed Mediterranean limpet Patella caerulea (Linnaeus, 1758).</title>
        <authorList>
            <person name="Anh-Thu Weber A."/>
            <person name="Halstead-Nussloch G."/>
        </authorList>
    </citation>
    <scope>NUCLEOTIDE SEQUENCE [LARGE SCALE GENOMIC DNA]</scope>
    <source>
        <strain evidence="2">AATW-2023a</strain>
        <tissue evidence="2">Whole specimen</tissue>
    </source>
</reference>
<comment type="caution">
    <text evidence="2">The sequence shown here is derived from an EMBL/GenBank/DDBJ whole genome shotgun (WGS) entry which is preliminary data.</text>
</comment>
<dbReference type="Proteomes" id="UP001347796">
    <property type="component" value="Unassembled WGS sequence"/>
</dbReference>
<evidence type="ECO:0000313" key="3">
    <source>
        <dbReference type="Proteomes" id="UP001347796"/>
    </source>
</evidence>
<dbReference type="AlphaFoldDB" id="A0AAN8Q7F8"/>
<keyword evidence="3" id="KW-1185">Reference proteome</keyword>
<dbReference type="EMBL" id="JAZGQO010000002">
    <property type="protein sequence ID" value="KAK6190592.1"/>
    <property type="molecule type" value="Genomic_DNA"/>
</dbReference>
<proteinExistence type="predicted"/>
<feature type="region of interest" description="Disordered" evidence="1">
    <location>
        <begin position="1"/>
        <end position="51"/>
    </location>
</feature>
<evidence type="ECO:0000313" key="2">
    <source>
        <dbReference type="EMBL" id="KAK6190592.1"/>
    </source>
</evidence>
<protein>
    <submittedName>
        <fullName evidence="2">Uncharacterized protein</fullName>
    </submittedName>
</protein>
<gene>
    <name evidence="2" type="ORF">SNE40_002423</name>
</gene>
<evidence type="ECO:0000256" key="1">
    <source>
        <dbReference type="SAM" id="MobiDB-lite"/>
    </source>
</evidence>
<sequence length="75" mass="8438">MSGRPPNERGIPGPSPHDGASPYKRGRTASPHHIQRPSGYPYGQEQAGRYGMAPSTGYITAYKYRDPYQVNNYYY</sequence>
<accession>A0AAN8Q7F8</accession>